<evidence type="ECO:0000313" key="2">
    <source>
        <dbReference type="EMBL" id="UQF79823.1"/>
    </source>
</evidence>
<dbReference type="InterPro" id="IPR025329">
    <property type="entry name" value="DUF4235"/>
</dbReference>
<evidence type="ECO:0000313" key="3">
    <source>
        <dbReference type="Proteomes" id="UP000830236"/>
    </source>
</evidence>
<name>A0A2N6V2D3_9ACTO</name>
<accession>A0A2N6V2D3</accession>
<organism evidence="2 3">
    <name type="scientific">Actinomyces graevenitzii</name>
    <dbReference type="NCBI Taxonomy" id="55565"/>
    <lineage>
        <taxon>Bacteria</taxon>
        <taxon>Bacillati</taxon>
        <taxon>Actinomycetota</taxon>
        <taxon>Actinomycetes</taxon>
        <taxon>Actinomycetales</taxon>
        <taxon>Actinomycetaceae</taxon>
        <taxon>Actinomyces</taxon>
    </lineage>
</organism>
<keyword evidence="1" id="KW-0812">Transmembrane</keyword>
<dbReference type="Proteomes" id="UP000830236">
    <property type="component" value="Chromosome"/>
</dbReference>
<gene>
    <name evidence="2" type="ORF">M3I41_00650</name>
</gene>
<dbReference type="Pfam" id="PF14019">
    <property type="entry name" value="DUF4235"/>
    <property type="match status" value="1"/>
</dbReference>
<dbReference type="EMBL" id="CP097095">
    <property type="protein sequence ID" value="UQF79823.1"/>
    <property type="molecule type" value="Genomic_DNA"/>
</dbReference>
<keyword evidence="1" id="KW-0472">Membrane</keyword>
<dbReference type="RefSeq" id="WP_102240586.1">
    <property type="nucleotide sequence ID" value="NZ_PNHV01000004.1"/>
</dbReference>
<reference evidence="2" key="1">
    <citation type="submission" date="2022-05" db="EMBL/GenBank/DDBJ databases">
        <title>Using nanopore sequencing to obtain complete genomes from saliva samples.</title>
        <authorList>
            <person name="Baker J.L."/>
        </authorList>
    </citation>
    <scope>NUCLEOTIDE SEQUENCE</scope>
    <source>
        <strain evidence="2">JCVI-JB-Ag32</strain>
    </source>
</reference>
<feature type="transmembrane region" description="Helical" evidence="1">
    <location>
        <begin position="50"/>
        <end position="71"/>
    </location>
</feature>
<keyword evidence="1" id="KW-1133">Transmembrane helix</keyword>
<proteinExistence type="predicted"/>
<protein>
    <submittedName>
        <fullName evidence="2">DUF4235 domain-containing protein</fullName>
    </submittedName>
</protein>
<dbReference type="KEGG" id="agh:M3I41_00650"/>
<sequence>MAKSNKKQDLTWKLTAAAATFASGYVADKVVSLSWRAVTGRPAPKDQTKLATYAVAELAAFAIISGAVLTLTRELTLRSAAVWFEGHNQPKPIEA</sequence>
<evidence type="ECO:0000256" key="1">
    <source>
        <dbReference type="SAM" id="Phobius"/>
    </source>
</evidence>
<dbReference type="AlphaFoldDB" id="A0A2N6V2D3"/>